<dbReference type="HOGENOM" id="CLU_961917_0_0_9"/>
<evidence type="ECO:0000256" key="2">
    <source>
        <dbReference type="SAM" id="Phobius"/>
    </source>
</evidence>
<name>D3G193_ALKPO</name>
<dbReference type="KEGG" id="bpf:BpOF4_20619"/>
<reference evidence="3 4" key="1">
    <citation type="journal article" date="2011" name="Environ. Microbiol.">
        <title>Genome of alkaliphilic Bacillus pseudofirmus OF4 reveals adaptations that support the ability to grow in an external pH range from 7.5 to 11.4.</title>
        <authorList>
            <person name="Janto B."/>
            <person name="Ahmed A."/>
            <person name="Ito M."/>
            <person name="Liu J."/>
            <person name="Hicks D.B."/>
            <person name="Pagni S."/>
            <person name="Fackelmayer O.J."/>
            <person name="Smith T.A."/>
            <person name="Earl J."/>
            <person name="Elbourne L.D."/>
            <person name="Hassan K."/>
            <person name="Paulsen I.T."/>
            <person name="Kolsto A.B."/>
            <person name="Tourasse N.J."/>
            <person name="Ehrlich G.D."/>
            <person name="Boissy R."/>
            <person name="Ivey D.M."/>
            <person name="Li G."/>
            <person name="Xue Y."/>
            <person name="Ma Y."/>
            <person name="Hu F.Z."/>
            <person name="Krulwich T.A."/>
        </authorList>
    </citation>
    <scope>NUCLEOTIDE SEQUENCE [LARGE SCALE GENOMIC DNA]</scope>
    <source>
        <strain evidence="4">ATCC BAA-2126 / JCM 17055 / OF4</strain>
    </source>
</reference>
<accession>D3G193</accession>
<feature type="coiled-coil region" evidence="1">
    <location>
        <begin position="128"/>
        <end position="155"/>
    </location>
</feature>
<evidence type="ECO:0000313" key="3">
    <source>
        <dbReference type="EMBL" id="ADC52119.1"/>
    </source>
</evidence>
<evidence type="ECO:0000256" key="1">
    <source>
        <dbReference type="SAM" id="Coils"/>
    </source>
</evidence>
<dbReference type="RefSeq" id="WP_012961033.1">
    <property type="nucleotide sequence ID" value="NC_013792.1"/>
</dbReference>
<dbReference type="AlphaFoldDB" id="D3G193"/>
<dbReference type="EMBL" id="CP001879">
    <property type="protein sequence ID" value="ADC52119.1"/>
    <property type="molecule type" value="Genomic_DNA"/>
</dbReference>
<organism evidence="3 4">
    <name type="scientific">Alkalihalophilus pseudofirmus (strain ATCC BAA-2126 / JCM 17055 / OF4)</name>
    <name type="common">Bacillus pseudofirmus</name>
    <dbReference type="NCBI Taxonomy" id="398511"/>
    <lineage>
        <taxon>Bacteria</taxon>
        <taxon>Bacillati</taxon>
        <taxon>Bacillota</taxon>
        <taxon>Bacilli</taxon>
        <taxon>Bacillales</taxon>
        <taxon>Bacillaceae</taxon>
        <taxon>Alkalihalophilus</taxon>
    </lineage>
</organism>
<keyword evidence="3" id="KW-0614">Plasmid</keyword>
<gene>
    <name evidence="3" type="ordered locus">BpOF4_20619</name>
</gene>
<sequence length="289" mass="33642">MLSILVNFFMILFGLALISLFFIKKRLDNNEPILGWKRKQFLAEKASDEIDEKKVAKNKASLKELIGLKDIRYGVFEKARNEYSLIIATDSVNFDLLNPAERGTIILGYQSLFRVIDFPLQILGQAVRQDLRKEEERFKENLKDLNQQTKAYNESVISHIKMTSEQKFRIIRRTYYVVSYIYEPSKMAKLTPEQKEKKIVETLYQQSYIVMKMLSRARVKSEVLGSLEAMEVLKRALNRDRMLHMPIDTVVGEGMEKINQYITADPTTLPGFEDLVQDIEEVRDLVENS</sequence>
<keyword evidence="2" id="KW-1133">Transmembrane helix</keyword>
<keyword evidence="2" id="KW-0812">Transmembrane</keyword>
<evidence type="ECO:0000313" key="4">
    <source>
        <dbReference type="Proteomes" id="UP000001544"/>
    </source>
</evidence>
<protein>
    <submittedName>
        <fullName evidence="3">Uncharacterized protein</fullName>
    </submittedName>
</protein>
<keyword evidence="1" id="KW-0175">Coiled coil</keyword>
<feature type="transmembrane region" description="Helical" evidence="2">
    <location>
        <begin position="6"/>
        <end position="23"/>
    </location>
</feature>
<keyword evidence="2" id="KW-0472">Membrane</keyword>
<dbReference type="Proteomes" id="UP000001544">
    <property type="component" value="Plasmid pBpOF4-01"/>
</dbReference>
<proteinExistence type="predicted"/>
<geneLocation type="plasmid" evidence="3 4">
    <name>pBpOF4-01</name>
</geneLocation>
<dbReference type="eggNOG" id="ENOG50336S4">
    <property type="taxonomic scope" value="Bacteria"/>
</dbReference>
<keyword evidence="4" id="KW-1185">Reference proteome</keyword>